<feature type="transmembrane region" description="Helical" evidence="1">
    <location>
        <begin position="226"/>
        <end position="251"/>
    </location>
</feature>
<evidence type="ECO:0000313" key="3">
    <source>
        <dbReference type="Proteomes" id="UP001549691"/>
    </source>
</evidence>
<feature type="transmembrane region" description="Helical" evidence="1">
    <location>
        <begin position="35"/>
        <end position="57"/>
    </location>
</feature>
<reference evidence="2 3" key="1">
    <citation type="submission" date="2024-07" db="EMBL/GenBank/DDBJ databases">
        <title>Uliginosibacterium flavum JJ3220;KACC:17644.</title>
        <authorList>
            <person name="Kim M.K."/>
        </authorList>
    </citation>
    <scope>NUCLEOTIDE SEQUENCE [LARGE SCALE GENOMIC DNA]</scope>
    <source>
        <strain evidence="2 3">KACC:17644</strain>
    </source>
</reference>
<organism evidence="2 3">
    <name type="scientific">Uliginosibacterium flavum</name>
    <dbReference type="NCBI Taxonomy" id="1396831"/>
    <lineage>
        <taxon>Bacteria</taxon>
        <taxon>Pseudomonadati</taxon>
        <taxon>Pseudomonadota</taxon>
        <taxon>Betaproteobacteria</taxon>
        <taxon>Rhodocyclales</taxon>
        <taxon>Zoogloeaceae</taxon>
        <taxon>Uliginosibacterium</taxon>
    </lineage>
</organism>
<keyword evidence="3" id="KW-1185">Reference proteome</keyword>
<sequence length="259" mass="28263">MIDPDATIMVSVTAAPPRSFYQRHRHLLRGRMAQFAMALLITSGLTLLLWQLLPLIYRFWNHSLSQLLSGLALDDAQRVTLSISTPAWRHLESVAISLPLAAPSLATLAAHLSGATLVYLLAAHLNAPFRAPLRLLAVFHGFTALASLALPNGAAYSIEEHTRVLNLFTQGLLLLLPVVMAFTHYIVERSNERRILATVLIASYLIAALPIKLLAHALLIQAASGLAMPTLFLVCGPAFDILAVTAIYAWAVTWRHGTQ</sequence>
<protein>
    <submittedName>
        <fullName evidence="2">Uncharacterized protein</fullName>
    </submittedName>
</protein>
<feature type="transmembrane region" description="Helical" evidence="1">
    <location>
        <begin position="167"/>
        <end position="187"/>
    </location>
</feature>
<dbReference type="RefSeq" id="WP_354601579.1">
    <property type="nucleotide sequence ID" value="NZ_JBEWZI010000013.1"/>
</dbReference>
<keyword evidence="1" id="KW-0472">Membrane</keyword>
<proteinExistence type="predicted"/>
<evidence type="ECO:0000313" key="2">
    <source>
        <dbReference type="EMBL" id="MET7015118.1"/>
    </source>
</evidence>
<feature type="transmembrane region" description="Helical" evidence="1">
    <location>
        <begin position="135"/>
        <end position="155"/>
    </location>
</feature>
<keyword evidence="1" id="KW-0812">Transmembrane</keyword>
<feature type="transmembrane region" description="Helical" evidence="1">
    <location>
        <begin position="199"/>
        <end position="220"/>
    </location>
</feature>
<feature type="transmembrane region" description="Helical" evidence="1">
    <location>
        <begin position="100"/>
        <end position="123"/>
    </location>
</feature>
<comment type="caution">
    <text evidence="2">The sequence shown here is derived from an EMBL/GenBank/DDBJ whole genome shotgun (WGS) entry which is preliminary data.</text>
</comment>
<dbReference type="EMBL" id="JBEWZI010000013">
    <property type="protein sequence ID" value="MET7015118.1"/>
    <property type="molecule type" value="Genomic_DNA"/>
</dbReference>
<dbReference type="Proteomes" id="UP001549691">
    <property type="component" value="Unassembled WGS sequence"/>
</dbReference>
<keyword evidence="1" id="KW-1133">Transmembrane helix</keyword>
<gene>
    <name evidence="2" type="ORF">ABXR19_13045</name>
</gene>
<name>A0ABV2TPS2_9RHOO</name>
<evidence type="ECO:0000256" key="1">
    <source>
        <dbReference type="SAM" id="Phobius"/>
    </source>
</evidence>
<accession>A0ABV2TPS2</accession>